<organism evidence="1">
    <name type="scientific">Desulfatirhabdium butyrativorans</name>
    <dbReference type="NCBI Taxonomy" id="340467"/>
    <lineage>
        <taxon>Bacteria</taxon>
        <taxon>Pseudomonadati</taxon>
        <taxon>Thermodesulfobacteriota</taxon>
        <taxon>Desulfobacteria</taxon>
        <taxon>Desulfobacterales</taxon>
        <taxon>Desulfatirhabdiaceae</taxon>
        <taxon>Desulfatirhabdium</taxon>
    </lineage>
</organism>
<name>A0A7C4MNC2_9BACT</name>
<evidence type="ECO:0000313" key="1">
    <source>
        <dbReference type="EMBL" id="HGU31624.1"/>
    </source>
</evidence>
<proteinExistence type="predicted"/>
<accession>A0A7C4MNC2</accession>
<protein>
    <submittedName>
        <fullName evidence="1">DUF4258 domain-containing protein</fullName>
    </submittedName>
</protein>
<dbReference type="EMBL" id="DSUH01000046">
    <property type="protein sequence ID" value="HGU31624.1"/>
    <property type="molecule type" value="Genomic_DNA"/>
</dbReference>
<reference evidence="1" key="1">
    <citation type="journal article" date="2020" name="mSystems">
        <title>Genome- and Community-Level Interaction Insights into Carbon Utilization and Element Cycling Functions of Hydrothermarchaeota in Hydrothermal Sediment.</title>
        <authorList>
            <person name="Zhou Z."/>
            <person name="Liu Y."/>
            <person name="Xu W."/>
            <person name="Pan J."/>
            <person name="Luo Z.H."/>
            <person name="Li M."/>
        </authorList>
    </citation>
    <scope>NUCLEOTIDE SEQUENCE [LARGE SCALE GENOMIC DNA]</scope>
    <source>
        <strain evidence="1">SpSt-477</strain>
    </source>
</reference>
<gene>
    <name evidence="1" type="ORF">ENS29_02065</name>
</gene>
<comment type="caution">
    <text evidence="1">The sequence shown here is derived from an EMBL/GenBank/DDBJ whole genome shotgun (WGS) entry which is preliminary data.</text>
</comment>
<sequence>MVKIADQIPSSDNRFEALTPLGFRVHVTRAFWDVIVSLKHPAMAGREQDVKAALEDPDEVRRRKSDKDVYLFYKSVRTGRWVCAVAKQKNGDGFLVTAYPTDAIKEGERIWLK</sequence>
<dbReference type="AlphaFoldDB" id="A0A7C4MNC2"/>